<feature type="non-terminal residue" evidence="1">
    <location>
        <position position="217"/>
    </location>
</feature>
<protein>
    <submittedName>
        <fullName evidence="1">Uncharacterized protein</fullName>
    </submittedName>
</protein>
<dbReference type="Proteomes" id="UP001145114">
    <property type="component" value="Unassembled WGS sequence"/>
</dbReference>
<gene>
    <name evidence="1" type="ORF">EV182_005044</name>
</gene>
<evidence type="ECO:0000313" key="2">
    <source>
        <dbReference type="Proteomes" id="UP001145114"/>
    </source>
</evidence>
<dbReference type="EMBL" id="JAMZIH010001688">
    <property type="protein sequence ID" value="KAJ1677975.1"/>
    <property type="molecule type" value="Genomic_DNA"/>
</dbReference>
<proteinExistence type="predicted"/>
<sequence length="217" mass="24121">MVRPGYKAPIRPEDIDKLHNYIPSASEQPMGEEIPPLDERLQAIVEDGARRFPGRGKELPINPMQGYLLHWFSGYINARSVLEVGTFTGYTTIFFADALHNNGMASSPDKPKPIITCELVEEIAEVAKKNFTMMKIDDMVEVRVGDAIDTQFDLIFIDADKPNVMVYYDMILGRELLSSNGVLIVDNTIDDATKTGMGALSSEQQQEAAKPEEAPDL</sequence>
<accession>A0ACC1HN34</accession>
<name>A0ACC1HN34_9FUNG</name>
<reference evidence="1" key="1">
    <citation type="submission" date="2022-06" db="EMBL/GenBank/DDBJ databases">
        <title>Phylogenomic reconstructions and comparative analyses of Kickxellomycotina fungi.</title>
        <authorList>
            <person name="Reynolds N.K."/>
            <person name="Stajich J.E."/>
            <person name="Barry K."/>
            <person name="Grigoriev I.V."/>
            <person name="Crous P."/>
            <person name="Smith M.E."/>
        </authorList>
    </citation>
    <scope>NUCLEOTIDE SEQUENCE</scope>
    <source>
        <strain evidence="1">RSA 2271</strain>
    </source>
</reference>
<keyword evidence="2" id="KW-1185">Reference proteome</keyword>
<organism evidence="1 2">
    <name type="scientific">Spiromyces aspiralis</name>
    <dbReference type="NCBI Taxonomy" id="68401"/>
    <lineage>
        <taxon>Eukaryota</taxon>
        <taxon>Fungi</taxon>
        <taxon>Fungi incertae sedis</taxon>
        <taxon>Zoopagomycota</taxon>
        <taxon>Kickxellomycotina</taxon>
        <taxon>Kickxellomycetes</taxon>
        <taxon>Kickxellales</taxon>
        <taxon>Kickxellaceae</taxon>
        <taxon>Spiromyces</taxon>
    </lineage>
</organism>
<evidence type="ECO:0000313" key="1">
    <source>
        <dbReference type="EMBL" id="KAJ1677975.1"/>
    </source>
</evidence>
<comment type="caution">
    <text evidence="1">The sequence shown here is derived from an EMBL/GenBank/DDBJ whole genome shotgun (WGS) entry which is preliminary data.</text>
</comment>